<dbReference type="Pfam" id="PF14451">
    <property type="entry name" value="Ub-Mut7C"/>
    <property type="match status" value="1"/>
</dbReference>
<evidence type="ECO:0000313" key="3">
    <source>
        <dbReference type="EMBL" id="SDN62152.1"/>
    </source>
</evidence>
<organism evidence="3 4">
    <name type="scientific">Desulfonauticus submarinus</name>
    <dbReference type="NCBI Taxonomy" id="206665"/>
    <lineage>
        <taxon>Bacteria</taxon>
        <taxon>Pseudomonadati</taxon>
        <taxon>Thermodesulfobacteriota</taxon>
        <taxon>Desulfovibrionia</taxon>
        <taxon>Desulfovibrionales</taxon>
        <taxon>Desulfonauticaceae</taxon>
        <taxon>Desulfonauticus</taxon>
    </lineage>
</organism>
<dbReference type="EMBL" id="FNIN01000003">
    <property type="protein sequence ID" value="SDN62152.1"/>
    <property type="molecule type" value="Genomic_DNA"/>
</dbReference>
<dbReference type="InterPro" id="IPR002782">
    <property type="entry name" value="Mut7-C_RNAse_dom"/>
</dbReference>
<dbReference type="STRING" id="206665.SAMN04488516_103213"/>
<reference evidence="3 4" key="1">
    <citation type="submission" date="2016-10" db="EMBL/GenBank/DDBJ databases">
        <authorList>
            <person name="de Groot N.N."/>
        </authorList>
    </citation>
    <scope>NUCLEOTIDE SEQUENCE [LARGE SCALE GENOMIC DNA]</scope>
    <source>
        <strain evidence="3 4">DSM 15269</strain>
    </source>
</reference>
<dbReference type="RefSeq" id="WP_092064562.1">
    <property type="nucleotide sequence ID" value="NZ_FNIN01000003.1"/>
</dbReference>
<dbReference type="OrthoDB" id="9797655at2"/>
<dbReference type="PANTHER" id="PTHR39081">
    <property type="entry name" value="MUT7-C DOMAIN-CONTAINING PROTEIN"/>
    <property type="match status" value="1"/>
</dbReference>
<dbReference type="Pfam" id="PF01927">
    <property type="entry name" value="Mut7-C"/>
    <property type="match status" value="1"/>
</dbReference>
<evidence type="ECO:0000313" key="4">
    <source>
        <dbReference type="Proteomes" id="UP000199602"/>
    </source>
</evidence>
<dbReference type="InterPro" id="IPR027798">
    <property type="entry name" value="Ub_Mut7C"/>
</dbReference>
<feature type="domain" description="Ubiquitin Mut7-C" evidence="2">
    <location>
        <begin position="5"/>
        <end position="74"/>
    </location>
</feature>
<gene>
    <name evidence="3" type="ORF">SAMN04488516_103213</name>
</gene>
<evidence type="ECO:0000259" key="2">
    <source>
        <dbReference type="Pfam" id="PF14451"/>
    </source>
</evidence>
<dbReference type="AlphaFoldDB" id="A0A1H0CW82"/>
<evidence type="ECO:0008006" key="5">
    <source>
        <dbReference type="Google" id="ProtNLM"/>
    </source>
</evidence>
<protein>
    <recommendedName>
        <fullName evidence="5">Twitching motility protein PilT</fullName>
    </recommendedName>
</protein>
<evidence type="ECO:0000259" key="1">
    <source>
        <dbReference type="Pfam" id="PF01927"/>
    </source>
</evidence>
<sequence length="248" mass="29590">MTSFKIYFIFSSEYKFFLKNNNLNFGYTLKRRASIKDILESFGIPHPEIGKIFCFQQEVDFFYIPKPRDVFKVYYHTLPLDISQKSILRPRRFLELKFICDVNVGKLATLLRMAGEDVLYNPIWDDFKIAQLAWQEQRVVLTKDRGLLKRKLVEWGYLLRSSSPDLQLKEVKRVFGLKGTNIFKRCLCCNAVLEPIEKTKILDKLEPKTKKYYNEFFICPECGKIYWRGSHFEYMRKRLLKNGFKLAR</sequence>
<feature type="domain" description="Mut7-C RNAse" evidence="1">
    <location>
        <begin position="97"/>
        <end position="238"/>
    </location>
</feature>
<accession>A0A1H0CW82</accession>
<dbReference type="PANTHER" id="PTHR39081:SF1">
    <property type="entry name" value="MUT7-C RNASE DOMAIN-CONTAINING PROTEIN"/>
    <property type="match status" value="1"/>
</dbReference>
<dbReference type="Proteomes" id="UP000199602">
    <property type="component" value="Unassembled WGS sequence"/>
</dbReference>
<keyword evidence="4" id="KW-1185">Reference proteome</keyword>
<proteinExistence type="predicted"/>
<name>A0A1H0CW82_9BACT</name>